<keyword evidence="6 13" id="KW-0067">ATP-binding</keyword>
<dbReference type="GO" id="GO:0004825">
    <property type="term" value="F:methionine-tRNA ligase activity"/>
    <property type="evidence" value="ECO:0007669"/>
    <property type="project" value="UniProtKB-EC"/>
</dbReference>
<feature type="compositionally biased region" description="Basic and acidic residues" evidence="14">
    <location>
        <begin position="732"/>
        <end position="762"/>
    </location>
</feature>
<dbReference type="NCBIfam" id="TIGR00398">
    <property type="entry name" value="metG"/>
    <property type="match status" value="1"/>
</dbReference>
<evidence type="ECO:0000256" key="12">
    <source>
        <dbReference type="PROSITE-ProRule" id="PRU00209"/>
    </source>
</evidence>
<evidence type="ECO:0000313" key="17">
    <source>
        <dbReference type="Proteomes" id="UP000002009"/>
    </source>
</evidence>
<evidence type="ECO:0000256" key="13">
    <source>
        <dbReference type="RuleBase" id="RU363039"/>
    </source>
</evidence>
<dbReference type="Pfam" id="PF01588">
    <property type="entry name" value="tRNA_bind"/>
    <property type="match status" value="1"/>
</dbReference>
<name>C1E4T3_MICCC</name>
<dbReference type="RefSeq" id="XP_002501917.1">
    <property type="nucleotide sequence ID" value="XM_002501871.1"/>
</dbReference>
<sequence length="931" mass="99425">MAPMNLACRGADPRAMKAFIAAAISGAELKFVPMAKGAEGHGGSPVALDVDDKKMKISEPNAIARYLGASKALAPAGPARWATERWCEWEATALAPAVAVACASNDGASLLTLLANVLEPHLSATSSTFAFIAGGDAPSLADVVVYSALFPVLGEERAAGVVGLDALDGTVPRVAAWFARCGETASFIAGASSSRASATTAASLCAQDGQAMVLAAAANAPPTDPSGEKFCITTAINYANGAPHMGHAYEAISADCIARYHRRYGRDVLFQTGSDEHGQKIAEAAETAGCAPIELCDKYVNAFQTLNAKTKVSNDVYNRTTSESHKAACRKLFEMSKANGDIYLDTYEGWYNVREETFVTETDAAAANYLDPVSGKPLKKMKEESYFFRQSRYQSRLIEHIEKNPAFIQPTRRRNEILARLREDELRDLSVSRTTFDWGIPVPDAPGHVMYVWFDALTNYLTGTGWPQKPNGDGMWPASVHIIGKDIIWFHCVIWPCMLWSAGLPLPKTVFGHGFVTAADGQKMSKSIGNVVDPMDQLTRYSSDTFRYYLMRNAVYGSDVPFSESNLVYVHNSDLADVMGNLVHRATNLCNKNCGGVVPDCVPEKVFDVNLLRVQSEQAMSNLEVQRCCELAINAMKDTNKYLTDSAPWAVKGDGAAERKAVIIRSTLEAVYAAAHFLAPFIPDACDAIFEKLGTPAVPAWKLKRSENLAPGTAVSVGDILFAKHEVEGADKGADKGAEGAKGGDAKGKKAADAPKPKKKEVPANAPVDVSRLNIVVGTVTKVARHPEAEKLYVEAIDLGPALGTKQVVSGLVEHVPEDQMMGARVVVVANMKPSKMRGVESAAMVLCGTGPDGKVELVTPPEGVPNGERVQCEGFAGEADDVLNPKKKVFENVAPDFSVTPSGEASYKGAAFGTSGGACRLATLTAGTIR</sequence>
<comment type="similarity">
    <text evidence="13">Belongs to the class-I aminoacyl-tRNA synthetase family.</text>
</comment>
<dbReference type="Gene3D" id="1.10.730.10">
    <property type="entry name" value="Isoleucyl-tRNA Synthetase, Domain 1"/>
    <property type="match status" value="1"/>
</dbReference>
<evidence type="ECO:0000259" key="15">
    <source>
        <dbReference type="PROSITE" id="PS50886"/>
    </source>
</evidence>
<dbReference type="Gene3D" id="3.40.50.620">
    <property type="entry name" value="HUPs"/>
    <property type="match status" value="1"/>
</dbReference>
<dbReference type="InterPro" id="IPR002547">
    <property type="entry name" value="tRNA-bd_dom"/>
</dbReference>
<dbReference type="InterPro" id="IPR036282">
    <property type="entry name" value="Glutathione-S-Trfase_C_sf"/>
</dbReference>
<dbReference type="InterPro" id="IPR012340">
    <property type="entry name" value="NA-bd_OB-fold"/>
</dbReference>
<dbReference type="OrthoDB" id="24670at2759"/>
<dbReference type="InterPro" id="IPR009080">
    <property type="entry name" value="tRNAsynth_Ia_anticodon-bd"/>
</dbReference>
<keyword evidence="7 12" id="KW-0694">RNA-binding</keyword>
<dbReference type="FunCoup" id="C1E4T3">
    <property type="interactions" value="1496"/>
</dbReference>
<evidence type="ECO:0000256" key="2">
    <source>
        <dbReference type="ARBA" id="ARBA00022490"/>
    </source>
</evidence>
<dbReference type="GeneID" id="8242802"/>
<evidence type="ECO:0000256" key="5">
    <source>
        <dbReference type="ARBA" id="ARBA00022741"/>
    </source>
</evidence>
<evidence type="ECO:0000256" key="10">
    <source>
        <dbReference type="ARBA" id="ARBA00030904"/>
    </source>
</evidence>
<keyword evidence="3 12" id="KW-0820">tRNA-binding</keyword>
<dbReference type="SUPFAM" id="SSF50249">
    <property type="entry name" value="Nucleic acid-binding proteins"/>
    <property type="match status" value="1"/>
</dbReference>
<dbReference type="EMBL" id="CP001325">
    <property type="protein sequence ID" value="ACO63175.1"/>
    <property type="molecule type" value="Genomic_DNA"/>
</dbReference>
<dbReference type="eggNOG" id="KOG0436">
    <property type="taxonomic scope" value="Eukaryota"/>
</dbReference>
<dbReference type="CDD" id="cd07957">
    <property type="entry name" value="Anticodon_Ia_Met"/>
    <property type="match status" value="1"/>
</dbReference>
<keyword evidence="8 13" id="KW-0648">Protein biosynthesis</keyword>
<dbReference type="Gene3D" id="2.40.50.140">
    <property type="entry name" value="Nucleic acid-binding proteins"/>
    <property type="match status" value="1"/>
</dbReference>
<dbReference type="OMA" id="RWATERW"/>
<evidence type="ECO:0000256" key="1">
    <source>
        <dbReference type="ARBA" id="ARBA00012838"/>
    </source>
</evidence>
<feature type="domain" description="TRNA-binding" evidence="15">
    <location>
        <begin position="769"/>
        <end position="872"/>
    </location>
</feature>
<dbReference type="FunFam" id="2.170.220.10:FF:000002">
    <property type="entry name" value="Methionine--tRNA ligase"/>
    <property type="match status" value="1"/>
</dbReference>
<evidence type="ECO:0000313" key="16">
    <source>
        <dbReference type="EMBL" id="ACO63175.1"/>
    </source>
</evidence>
<dbReference type="InterPro" id="IPR033911">
    <property type="entry name" value="MetRS_core"/>
</dbReference>
<dbReference type="PANTHER" id="PTHR43326">
    <property type="entry name" value="METHIONYL-TRNA SYNTHETASE"/>
    <property type="match status" value="1"/>
</dbReference>
<reference evidence="16 17" key="1">
    <citation type="journal article" date="2009" name="Science">
        <title>Green evolution and dynamic adaptations revealed by genomes of the marine picoeukaryotes Micromonas.</title>
        <authorList>
            <person name="Worden A.Z."/>
            <person name="Lee J.H."/>
            <person name="Mock T."/>
            <person name="Rouze P."/>
            <person name="Simmons M.P."/>
            <person name="Aerts A.L."/>
            <person name="Allen A.E."/>
            <person name="Cuvelier M.L."/>
            <person name="Derelle E."/>
            <person name="Everett M.V."/>
            <person name="Foulon E."/>
            <person name="Grimwood J."/>
            <person name="Gundlach H."/>
            <person name="Henrissat B."/>
            <person name="Napoli C."/>
            <person name="McDonald S.M."/>
            <person name="Parker M.S."/>
            <person name="Rombauts S."/>
            <person name="Salamov A."/>
            <person name="Von Dassow P."/>
            <person name="Badger J.H."/>
            <person name="Coutinho P.M."/>
            <person name="Demir E."/>
            <person name="Dubchak I."/>
            <person name="Gentemann C."/>
            <person name="Eikrem W."/>
            <person name="Gready J.E."/>
            <person name="John U."/>
            <person name="Lanier W."/>
            <person name="Lindquist E.A."/>
            <person name="Lucas S."/>
            <person name="Mayer K.F."/>
            <person name="Moreau H."/>
            <person name="Not F."/>
            <person name="Otillar R."/>
            <person name="Panaud O."/>
            <person name="Pangilinan J."/>
            <person name="Paulsen I."/>
            <person name="Piegu B."/>
            <person name="Poliakov A."/>
            <person name="Robbens S."/>
            <person name="Schmutz J."/>
            <person name="Toulza E."/>
            <person name="Wyss T."/>
            <person name="Zelensky A."/>
            <person name="Zhou K."/>
            <person name="Armbrust E.V."/>
            <person name="Bhattacharya D."/>
            <person name="Goodenough U.W."/>
            <person name="Van de Peer Y."/>
            <person name="Grigoriev I.V."/>
        </authorList>
    </citation>
    <scope>NUCLEOTIDE SEQUENCE [LARGE SCALE GENOMIC DNA]</scope>
    <source>
        <strain evidence="17">RCC299 / NOUM17</strain>
    </source>
</reference>
<dbReference type="Pfam" id="PF19303">
    <property type="entry name" value="Anticodon_3"/>
    <property type="match status" value="1"/>
</dbReference>
<evidence type="ECO:0000256" key="6">
    <source>
        <dbReference type="ARBA" id="ARBA00022840"/>
    </source>
</evidence>
<dbReference type="Gene3D" id="1.20.1050.10">
    <property type="match status" value="1"/>
</dbReference>
<evidence type="ECO:0000256" key="8">
    <source>
        <dbReference type="ARBA" id="ARBA00022917"/>
    </source>
</evidence>
<dbReference type="InterPro" id="IPR015413">
    <property type="entry name" value="Methionyl/Leucyl_tRNA_Synth"/>
</dbReference>
<organism evidence="16 17">
    <name type="scientific">Micromonas commoda (strain RCC299 / NOUM17 / CCMP2709)</name>
    <name type="common">Picoplanktonic green alga</name>
    <dbReference type="NCBI Taxonomy" id="296587"/>
    <lineage>
        <taxon>Eukaryota</taxon>
        <taxon>Viridiplantae</taxon>
        <taxon>Chlorophyta</taxon>
        <taxon>Mamiellophyceae</taxon>
        <taxon>Mamiellales</taxon>
        <taxon>Mamiellaceae</taxon>
        <taxon>Micromonas</taxon>
    </lineage>
</organism>
<dbReference type="CDD" id="cd02799">
    <property type="entry name" value="tRNA_bind_EMAP-II_like"/>
    <property type="match status" value="1"/>
</dbReference>
<dbReference type="NCBIfam" id="NF008900">
    <property type="entry name" value="PRK12267.1"/>
    <property type="match status" value="1"/>
</dbReference>
<feature type="region of interest" description="Disordered" evidence="14">
    <location>
        <begin position="732"/>
        <end position="764"/>
    </location>
</feature>
<dbReference type="InterPro" id="IPR014729">
    <property type="entry name" value="Rossmann-like_a/b/a_fold"/>
</dbReference>
<evidence type="ECO:0000256" key="14">
    <source>
        <dbReference type="SAM" id="MobiDB-lite"/>
    </source>
</evidence>
<keyword evidence="17" id="KW-1185">Reference proteome</keyword>
<keyword evidence="5 13" id="KW-0547">Nucleotide-binding</keyword>
<evidence type="ECO:0000256" key="3">
    <source>
        <dbReference type="ARBA" id="ARBA00022555"/>
    </source>
</evidence>
<dbReference type="Pfam" id="PF09334">
    <property type="entry name" value="tRNA-synt_1g"/>
    <property type="match status" value="2"/>
</dbReference>
<evidence type="ECO:0000256" key="7">
    <source>
        <dbReference type="ARBA" id="ARBA00022884"/>
    </source>
</evidence>
<dbReference type="GO" id="GO:0000049">
    <property type="term" value="F:tRNA binding"/>
    <property type="evidence" value="ECO:0007669"/>
    <property type="project" value="UniProtKB-UniRule"/>
</dbReference>
<keyword evidence="4 13" id="KW-0436">Ligase</keyword>
<dbReference type="AlphaFoldDB" id="C1E4T3"/>
<proteinExistence type="inferred from homology"/>
<dbReference type="SUPFAM" id="SSF52374">
    <property type="entry name" value="Nucleotidylyl transferase"/>
    <property type="match status" value="1"/>
</dbReference>
<dbReference type="GO" id="GO:0005524">
    <property type="term" value="F:ATP binding"/>
    <property type="evidence" value="ECO:0007669"/>
    <property type="project" value="UniProtKB-KW"/>
</dbReference>
<evidence type="ECO:0000256" key="9">
    <source>
        <dbReference type="ARBA" id="ARBA00023146"/>
    </source>
</evidence>
<dbReference type="KEGG" id="mis:MICPUN_58148"/>
<dbReference type="SUPFAM" id="SSF47616">
    <property type="entry name" value="GST C-terminal domain-like"/>
    <property type="match status" value="1"/>
</dbReference>
<evidence type="ECO:0000256" key="4">
    <source>
        <dbReference type="ARBA" id="ARBA00022598"/>
    </source>
</evidence>
<dbReference type="SUPFAM" id="SSF47323">
    <property type="entry name" value="Anticodon-binding domain of a subclass of class I aminoacyl-tRNA synthetases"/>
    <property type="match status" value="1"/>
</dbReference>
<comment type="catalytic activity">
    <reaction evidence="11">
        <text>tRNA(Met) + L-methionine + ATP = L-methionyl-tRNA(Met) + AMP + diphosphate</text>
        <dbReference type="Rhea" id="RHEA:13481"/>
        <dbReference type="Rhea" id="RHEA-COMP:9667"/>
        <dbReference type="Rhea" id="RHEA-COMP:9698"/>
        <dbReference type="ChEBI" id="CHEBI:30616"/>
        <dbReference type="ChEBI" id="CHEBI:33019"/>
        <dbReference type="ChEBI" id="CHEBI:57844"/>
        <dbReference type="ChEBI" id="CHEBI:78442"/>
        <dbReference type="ChEBI" id="CHEBI:78530"/>
        <dbReference type="ChEBI" id="CHEBI:456215"/>
        <dbReference type="EC" id="6.1.1.10"/>
    </reaction>
</comment>
<dbReference type="CDD" id="cd00814">
    <property type="entry name" value="MetRS_core"/>
    <property type="match status" value="1"/>
</dbReference>
<dbReference type="Gene3D" id="2.170.220.10">
    <property type="match status" value="1"/>
</dbReference>
<keyword evidence="9 13" id="KW-0030">Aminoacyl-tRNA synthetase</keyword>
<dbReference type="eggNOG" id="KOG2241">
    <property type="taxonomic scope" value="Eukaryota"/>
</dbReference>
<evidence type="ECO:0000256" key="11">
    <source>
        <dbReference type="ARBA" id="ARBA00047364"/>
    </source>
</evidence>
<dbReference type="Gene3D" id="3.40.30.10">
    <property type="entry name" value="Glutaredoxin"/>
    <property type="match status" value="1"/>
</dbReference>
<protein>
    <recommendedName>
        <fullName evidence="1">methionine--tRNA ligase</fullName>
        <ecNumber evidence="1">6.1.1.10</ecNumber>
    </recommendedName>
    <alternativeName>
        <fullName evidence="10">Methionyl-tRNA synthetase</fullName>
    </alternativeName>
</protein>
<gene>
    <name evidence="16" type="ORF">MICPUN_58148</name>
</gene>
<dbReference type="InParanoid" id="C1E4T3"/>
<dbReference type="PANTHER" id="PTHR43326:SF2">
    <property type="entry name" value="METHIONINE--TRNA LIGASE"/>
    <property type="match status" value="1"/>
</dbReference>
<dbReference type="EC" id="6.1.1.10" evidence="1"/>
<dbReference type="STRING" id="296587.C1E4T3"/>
<dbReference type="PRINTS" id="PR01041">
    <property type="entry name" value="TRNASYNTHMET"/>
</dbReference>
<dbReference type="GO" id="GO:0006431">
    <property type="term" value="P:methionyl-tRNA aminoacylation"/>
    <property type="evidence" value="ECO:0007669"/>
    <property type="project" value="InterPro"/>
</dbReference>
<dbReference type="Proteomes" id="UP000002009">
    <property type="component" value="Chromosome 4"/>
</dbReference>
<dbReference type="InterPro" id="IPR014758">
    <property type="entry name" value="Met-tRNA_synth"/>
</dbReference>
<accession>C1E4T3</accession>
<keyword evidence="2" id="KW-0963">Cytoplasm</keyword>
<dbReference type="PROSITE" id="PS50886">
    <property type="entry name" value="TRBD"/>
    <property type="match status" value="1"/>
</dbReference>
<dbReference type="InterPro" id="IPR041872">
    <property type="entry name" value="Anticodon_Met"/>
</dbReference>
<dbReference type="InterPro" id="IPR023457">
    <property type="entry name" value="Met-tRNA_synth_2"/>
</dbReference>